<dbReference type="InterPro" id="IPR012245">
    <property type="entry name" value="MoaB"/>
</dbReference>
<evidence type="ECO:0000256" key="3">
    <source>
        <dbReference type="ARBA" id="ARBA00015262"/>
    </source>
</evidence>
<sequence length="173" mass="18773">MHQTPPPFRPLNIRILTASDTRSAAEDKSGDYLAAALQNAGHTLEGRQLCRDEKYQIRAAASDAIADPAVEILLITGGTGMFDRDITPDAVEILFDRPIPGFGEIFRAVSLEEIGLSTIQSRATAGIANRTLVFCLPGSTGACRTAWEKVIAPQLDPRINSCGFTRVFNAWDK</sequence>
<dbReference type="NCBIfam" id="TIGR02667">
    <property type="entry name" value="moaB_proteo"/>
    <property type="match status" value="1"/>
</dbReference>
<evidence type="ECO:0000256" key="1">
    <source>
        <dbReference type="ARBA" id="ARBA00005046"/>
    </source>
</evidence>
<proteinExistence type="inferred from homology"/>
<dbReference type="Gene3D" id="3.40.980.10">
    <property type="entry name" value="MoaB/Mog-like domain"/>
    <property type="match status" value="1"/>
</dbReference>
<dbReference type="OrthoDB" id="9784492at2"/>
<dbReference type="EMBL" id="AFAY01000042">
    <property type="protein sequence ID" value="EGF10266.1"/>
    <property type="molecule type" value="Genomic_DNA"/>
</dbReference>
<dbReference type="Pfam" id="PF00994">
    <property type="entry name" value="MoCF_biosynth"/>
    <property type="match status" value="1"/>
</dbReference>
<dbReference type="Proteomes" id="UP000004105">
    <property type="component" value="Unassembled WGS sequence"/>
</dbReference>
<reference evidence="7 8" key="1">
    <citation type="submission" date="2011-02" db="EMBL/GenBank/DDBJ databases">
        <authorList>
            <person name="Muzny D."/>
            <person name="Qin X."/>
            <person name="Deng J."/>
            <person name="Jiang H."/>
            <person name="Liu Y."/>
            <person name="Qu J."/>
            <person name="Song X.-Z."/>
            <person name="Zhang L."/>
            <person name="Thornton R."/>
            <person name="Coyle M."/>
            <person name="Francisco L."/>
            <person name="Jackson L."/>
            <person name="Javaid M."/>
            <person name="Korchina V."/>
            <person name="Kovar C."/>
            <person name="Mata R."/>
            <person name="Mathew T."/>
            <person name="Ngo R."/>
            <person name="Nguyen L."/>
            <person name="Nguyen N."/>
            <person name="Okwuonu G."/>
            <person name="Ongeri F."/>
            <person name="Pham C."/>
            <person name="Simmons D."/>
            <person name="Wilczek-Boney K."/>
            <person name="Hale W."/>
            <person name="Jakkamsetti A."/>
            <person name="Pham P."/>
            <person name="Ruth R."/>
            <person name="San Lucas F."/>
            <person name="Warren J."/>
            <person name="Zhang J."/>
            <person name="Zhao Z."/>
            <person name="Zhou C."/>
            <person name="Zhu D."/>
            <person name="Lee S."/>
            <person name="Bess C."/>
            <person name="Blankenburg K."/>
            <person name="Forbes L."/>
            <person name="Fu Q."/>
            <person name="Gubbala S."/>
            <person name="Hirani K."/>
            <person name="Jayaseelan J.C."/>
            <person name="Lara F."/>
            <person name="Munidasa M."/>
            <person name="Palculict T."/>
            <person name="Patil S."/>
            <person name="Pu L.-L."/>
            <person name="Saada N."/>
            <person name="Tang L."/>
            <person name="Weissenberger G."/>
            <person name="Zhu Y."/>
            <person name="Hemphill L."/>
            <person name="Shang Y."/>
            <person name="Youmans B."/>
            <person name="Ayvaz T."/>
            <person name="Ross M."/>
            <person name="Santibanez J."/>
            <person name="Aqrawi P."/>
            <person name="Gross S."/>
            <person name="Joshi V."/>
            <person name="Fowler G."/>
            <person name="Nazareth L."/>
            <person name="Reid J."/>
            <person name="Worley K."/>
            <person name="Petrosino J."/>
            <person name="Highlander S."/>
            <person name="Gibbs R."/>
        </authorList>
    </citation>
    <scope>NUCLEOTIDE SEQUENCE [LARGE SCALE GENOMIC DNA]</scope>
    <source>
        <strain evidence="7 8">ATCC BAA-1200</strain>
    </source>
</reference>
<dbReference type="HOGENOM" id="CLU_077358_2_2_4"/>
<dbReference type="AlphaFoldDB" id="F2BDU7"/>
<dbReference type="PROSITE" id="PS01078">
    <property type="entry name" value="MOCF_BIOSYNTHESIS_1"/>
    <property type="match status" value="1"/>
</dbReference>
<dbReference type="RefSeq" id="WP_007342909.1">
    <property type="nucleotide sequence ID" value="NZ_GL878494.1"/>
</dbReference>
<dbReference type="InterPro" id="IPR036425">
    <property type="entry name" value="MoaB/Mog-like_dom_sf"/>
</dbReference>
<dbReference type="PIRSF" id="PIRSF006443">
    <property type="entry name" value="MoaB"/>
    <property type="match status" value="1"/>
</dbReference>
<keyword evidence="4 5" id="KW-0501">Molybdenum cofactor biosynthesis</keyword>
<dbReference type="InterPro" id="IPR013484">
    <property type="entry name" value="MoaB_proteobac"/>
</dbReference>
<organism evidence="7 8">
    <name type="scientific">Neisseria bacilliformis ATCC BAA-1200</name>
    <dbReference type="NCBI Taxonomy" id="888742"/>
    <lineage>
        <taxon>Bacteria</taxon>
        <taxon>Pseudomonadati</taxon>
        <taxon>Pseudomonadota</taxon>
        <taxon>Betaproteobacteria</taxon>
        <taxon>Neisseriales</taxon>
        <taxon>Neisseriaceae</taxon>
        <taxon>Neisseria</taxon>
    </lineage>
</organism>
<dbReference type="UniPathway" id="UPA00344"/>
<feature type="domain" description="MoaB/Mog" evidence="6">
    <location>
        <begin position="14"/>
        <end position="158"/>
    </location>
</feature>
<evidence type="ECO:0000259" key="6">
    <source>
        <dbReference type="SMART" id="SM00852"/>
    </source>
</evidence>
<evidence type="ECO:0000313" key="8">
    <source>
        <dbReference type="Proteomes" id="UP000004105"/>
    </source>
</evidence>
<gene>
    <name evidence="7" type="primary">moaB</name>
    <name evidence="7" type="ORF">HMPREF9123_1903</name>
</gene>
<evidence type="ECO:0000256" key="5">
    <source>
        <dbReference type="PIRNR" id="PIRNR006443"/>
    </source>
</evidence>
<dbReference type="PANTHER" id="PTHR43232:SF2">
    <property type="entry name" value="MOLYBDENUM COFACTOR BIOSYNTHESIS PROTEIN B"/>
    <property type="match status" value="1"/>
</dbReference>
<dbReference type="GO" id="GO:0005829">
    <property type="term" value="C:cytosol"/>
    <property type="evidence" value="ECO:0007669"/>
    <property type="project" value="TreeGrafter"/>
</dbReference>
<comment type="similarity">
    <text evidence="2 5">Belongs to the MoaB/Mog family.</text>
</comment>
<evidence type="ECO:0000256" key="4">
    <source>
        <dbReference type="ARBA" id="ARBA00023150"/>
    </source>
</evidence>
<name>F2BDU7_9NEIS</name>
<dbReference type="InterPro" id="IPR001453">
    <property type="entry name" value="MoaB/Mog_dom"/>
</dbReference>
<dbReference type="SUPFAM" id="SSF53218">
    <property type="entry name" value="Molybdenum cofactor biosynthesis proteins"/>
    <property type="match status" value="1"/>
</dbReference>
<dbReference type="GO" id="GO:0006777">
    <property type="term" value="P:Mo-molybdopterin cofactor biosynthetic process"/>
    <property type="evidence" value="ECO:0007669"/>
    <property type="project" value="UniProtKB-UniRule"/>
</dbReference>
<keyword evidence="8" id="KW-1185">Reference proteome</keyword>
<comment type="pathway">
    <text evidence="1 5">Cofactor biosynthesis; molybdopterin biosynthesis.</text>
</comment>
<accession>F2BDU7</accession>
<comment type="caution">
    <text evidence="7">The sequence shown here is derived from an EMBL/GenBank/DDBJ whole genome shotgun (WGS) entry which is preliminary data.</text>
</comment>
<evidence type="ECO:0000256" key="2">
    <source>
        <dbReference type="ARBA" id="ARBA00006112"/>
    </source>
</evidence>
<comment type="function">
    <text evidence="5">May be involved in the biosynthesis of molybdopterin.</text>
</comment>
<dbReference type="SMART" id="SM00852">
    <property type="entry name" value="MoCF_biosynth"/>
    <property type="match status" value="1"/>
</dbReference>
<dbReference type="CDD" id="cd00886">
    <property type="entry name" value="MogA_MoaB"/>
    <property type="match status" value="1"/>
</dbReference>
<evidence type="ECO:0000313" key="7">
    <source>
        <dbReference type="EMBL" id="EGF10266.1"/>
    </source>
</evidence>
<dbReference type="NCBIfam" id="TIGR00177">
    <property type="entry name" value="molyb_syn"/>
    <property type="match status" value="1"/>
</dbReference>
<dbReference type="InterPro" id="IPR008284">
    <property type="entry name" value="MoCF_biosynth_CS"/>
</dbReference>
<protein>
    <recommendedName>
        <fullName evidence="3 5">Molybdenum cofactor biosynthesis protein B</fullName>
    </recommendedName>
</protein>
<dbReference type="PANTHER" id="PTHR43232">
    <property type="entry name" value="MOLYBDENUM COFACTOR BIOSYNTHESIS PROTEIN B"/>
    <property type="match status" value="1"/>
</dbReference>